<dbReference type="SUPFAM" id="SSF50129">
    <property type="entry name" value="GroES-like"/>
    <property type="match status" value="1"/>
</dbReference>
<keyword evidence="3" id="KW-0963">Cytoplasm</keyword>
<dbReference type="InterPro" id="IPR020843">
    <property type="entry name" value="ER"/>
</dbReference>
<evidence type="ECO:0000256" key="5">
    <source>
        <dbReference type="ARBA" id="ARBA00022884"/>
    </source>
</evidence>
<sequence>MSDAAERASTSRRVVHHRFGGPDVLEIEVVPVPVPTHDEVLVRIEAAGVNPVDWKIFGGGPMFEPYDRHLPSGTGYDFAGTIVEVGADVDQAWRVGDRVLGGLRFHAMADHLVTAPGGLVRVPDGLEVIVAGALNVVGRTAFAAVRAVDVAPGDTVLVSGAAGGVGVLAAQLARRTGARVLGTASPRNHRLLRRLGIEPIAYGDGLVERVRAAAPEGATAAVDAVGHGTVAAALALGVARHRIDTVADPPAVAAHGVLGVGGAAAGAVELAQVAALLAAGELELPIDSVHALGDVQAAYRRSMTGHAVGKIVVDPTLDSPLR</sequence>
<evidence type="ECO:0000313" key="8">
    <source>
        <dbReference type="Proteomes" id="UP000198822"/>
    </source>
</evidence>
<dbReference type="InterPro" id="IPR002364">
    <property type="entry name" value="Quin_OxRdtase/zeta-crystal_CS"/>
</dbReference>
<keyword evidence="8" id="KW-1185">Reference proteome</keyword>
<dbReference type="CDD" id="cd05289">
    <property type="entry name" value="MDR_like_2"/>
    <property type="match status" value="1"/>
</dbReference>
<dbReference type="SMART" id="SM00829">
    <property type="entry name" value="PKS_ER"/>
    <property type="match status" value="1"/>
</dbReference>
<comment type="subunit">
    <text evidence="2">Homotetramer.</text>
</comment>
<evidence type="ECO:0000259" key="6">
    <source>
        <dbReference type="SMART" id="SM00829"/>
    </source>
</evidence>
<dbReference type="GO" id="GO:0005737">
    <property type="term" value="C:cytoplasm"/>
    <property type="evidence" value="ECO:0007669"/>
    <property type="project" value="UniProtKB-SubCell"/>
</dbReference>
<dbReference type="SUPFAM" id="SSF51735">
    <property type="entry name" value="NAD(P)-binding Rossmann-fold domains"/>
    <property type="match status" value="1"/>
</dbReference>
<dbReference type="PANTHER" id="PTHR44154:SF1">
    <property type="entry name" value="QUINONE OXIDOREDUCTASE"/>
    <property type="match status" value="1"/>
</dbReference>
<proteinExistence type="predicted"/>
<dbReference type="EMBL" id="LT629695">
    <property type="protein sequence ID" value="SDH52608.1"/>
    <property type="molecule type" value="Genomic_DNA"/>
</dbReference>
<dbReference type="InterPro" id="IPR036291">
    <property type="entry name" value="NAD(P)-bd_dom_sf"/>
</dbReference>
<dbReference type="Pfam" id="PF13602">
    <property type="entry name" value="ADH_zinc_N_2"/>
    <property type="match status" value="1"/>
</dbReference>
<evidence type="ECO:0000256" key="4">
    <source>
        <dbReference type="ARBA" id="ARBA00022857"/>
    </source>
</evidence>
<keyword evidence="5" id="KW-0694">RNA-binding</keyword>
<dbReference type="Proteomes" id="UP000198822">
    <property type="component" value="Chromosome I"/>
</dbReference>
<comment type="subcellular location">
    <subcellularLocation>
        <location evidence="1">Cytoplasm</location>
    </subcellularLocation>
</comment>
<evidence type="ECO:0000256" key="1">
    <source>
        <dbReference type="ARBA" id="ARBA00004496"/>
    </source>
</evidence>
<accession>A0A1G8D479</accession>
<organism evidence="7 8">
    <name type="scientific">Agrococcus jejuensis</name>
    <dbReference type="NCBI Taxonomy" id="399736"/>
    <lineage>
        <taxon>Bacteria</taxon>
        <taxon>Bacillati</taxon>
        <taxon>Actinomycetota</taxon>
        <taxon>Actinomycetes</taxon>
        <taxon>Micrococcales</taxon>
        <taxon>Microbacteriaceae</taxon>
        <taxon>Agrococcus</taxon>
    </lineage>
</organism>
<dbReference type="Gene3D" id="3.90.180.10">
    <property type="entry name" value="Medium-chain alcohol dehydrogenases, catalytic domain"/>
    <property type="match status" value="1"/>
</dbReference>
<dbReference type="RefSeq" id="WP_197674642.1">
    <property type="nucleotide sequence ID" value="NZ_LT629695.1"/>
</dbReference>
<dbReference type="AlphaFoldDB" id="A0A1G8D479"/>
<dbReference type="PROSITE" id="PS01162">
    <property type="entry name" value="QOR_ZETA_CRYSTAL"/>
    <property type="match status" value="1"/>
</dbReference>
<dbReference type="Gene3D" id="3.40.50.720">
    <property type="entry name" value="NAD(P)-binding Rossmann-like Domain"/>
    <property type="match status" value="1"/>
</dbReference>
<dbReference type="GO" id="GO:0008270">
    <property type="term" value="F:zinc ion binding"/>
    <property type="evidence" value="ECO:0007669"/>
    <property type="project" value="InterPro"/>
</dbReference>
<feature type="domain" description="Enoyl reductase (ER)" evidence="6">
    <location>
        <begin position="20"/>
        <end position="313"/>
    </location>
</feature>
<protein>
    <submittedName>
        <fullName evidence="7">NADPH:quinone reductase</fullName>
    </submittedName>
</protein>
<dbReference type="GO" id="GO:0003723">
    <property type="term" value="F:RNA binding"/>
    <property type="evidence" value="ECO:0007669"/>
    <property type="project" value="UniProtKB-KW"/>
</dbReference>
<dbReference type="STRING" id="399736.SAMN04489720_1514"/>
<dbReference type="InterPro" id="IPR051603">
    <property type="entry name" value="Zinc-ADH_QOR/CCCR"/>
</dbReference>
<dbReference type="InterPro" id="IPR011032">
    <property type="entry name" value="GroES-like_sf"/>
</dbReference>
<dbReference type="PANTHER" id="PTHR44154">
    <property type="entry name" value="QUINONE OXIDOREDUCTASE"/>
    <property type="match status" value="1"/>
</dbReference>
<evidence type="ECO:0000313" key="7">
    <source>
        <dbReference type="EMBL" id="SDH52608.1"/>
    </source>
</evidence>
<keyword evidence="4" id="KW-0521">NADP</keyword>
<reference evidence="8" key="1">
    <citation type="submission" date="2016-10" db="EMBL/GenBank/DDBJ databases">
        <authorList>
            <person name="Varghese N."/>
            <person name="Submissions S."/>
        </authorList>
    </citation>
    <scope>NUCLEOTIDE SEQUENCE [LARGE SCALE GENOMIC DNA]</scope>
    <source>
        <strain evidence="8">DSM 22002</strain>
    </source>
</reference>
<evidence type="ECO:0000256" key="2">
    <source>
        <dbReference type="ARBA" id="ARBA00011881"/>
    </source>
</evidence>
<dbReference type="InterPro" id="IPR013154">
    <property type="entry name" value="ADH-like_N"/>
</dbReference>
<evidence type="ECO:0000256" key="3">
    <source>
        <dbReference type="ARBA" id="ARBA00022490"/>
    </source>
</evidence>
<dbReference type="Pfam" id="PF08240">
    <property type="entry name" value="ADH_N"/>
    <property type="match status" value="1"/>
</dbReference>
<dbReference type="GO" id="GO:0016491">
    <property type="term" value="F:oxidoreductase activity"/>
    <property type="evidence" value="ECO:0007669"/>
    <property type="project" value="InterPro"/>
</dbReference>
<gene>
    <name evidence="7" type="ORF">SAMN04489720_1514</name>
</gene>
<name>A0A1G8D479_9MICO</name>